<dbReference type="PANTHER" id="PTHR11740:SF39">
    <property type="entry name" value="CASEIN KINASE II SUBUNIT BETA"/>
    <property type="match status" value="1"/>
</dbReference>
<dbReference type="InterPro" id="IPR016149">
    <property type="entry name" value="Casein_kin_II_reg-sub_N"/>
</dbReference>
<dbReference type="AlphaFoldDB" id="A0A316YNG0"/>
<dbReference type="GO" id="GO:0034456">
    <property type="term" value="C:UTP-C complex"/>
    <property type="evidence" value="ECO:0007669"/>
    <property type="project" value="TreeGrafter"/>
</dbReference>
<evidence type="ECO:0000313" key="5">
    <source>
        <dbReference type="EMBL" id="PWN90344.1"/>
    </source>
</evidence>
<evidence type="ECO:0000313" key="6">
    <source>
        <dbReference type="Proteomes" id="UP000245768"/>
    </source>
</evidence>
<comment type="subunit">
    <text evidence="3">Tetramer of two alpha and two beta subunits.</text>
</comment>
<dbReference type="PRINTS" id="PR00472">
    <property type="entry name" value="CASNKINASEII"/>
</dbReference>
<dbReference type="InterPro" id="IPR035991">
    <property type="entry name" value="Casein_kinase_II_beta-like"/>
</dbReference>
<protein>
    <recommendedName>
        <fullName evidence="3">Casein kinase II subunit beta</fullName>
        <shortName evidence="3">CK II beta</shortName>
    </recommendedName>
</protein>
<dbReference type="OrthoDB" id="3971593at2759"/>
<feature type="compositionally biased region" description="Low complexity" evidence="4">
    <location>
        <begin position="237"/>
        <end position="250"/>
    </location>
</feature>
<comment type="function">
    <text evidence="2 3">Regulatory subunit of casein kinase II/CK2. As part of the kinase complex regulates the basal catalytic activity of the alpha subunit a constitutively active serine/threonine-protein kinase that phosphorylates a large number of substrates containing acidic residues C-terminal to the phosphorylated serine or threonine.</text>
</comment>
<keyword evidence="6" id="KW-1185">Reference proteome</keyword>
<evidence type="ECO:0000256" key="2">
    <source>
        <dbReference type="ARBA" id="ARBA00045899"/>
    </source>
</evidence>
<dbReference type="STRING" id="215250.A0A316YNG0"/>
<dbReference type="FunFam" id="2.20.25.20:FF:000001">
    <property type="entry name" value="Casein kinase II subunit beta"/>
    <property type="match status" value="1"/>
</dbReference>
<comment type="similarity">
    <text evidence="1 3">Belongs to the casein kinase 2 subunit beta family.</text>
</comment>
<dbReference type="GO" id="GO:0005737">
    <property type="term" value="C:cytoplasm"/>
    <property type="evidence" value="ECO:0007669"/>
    <property type="project" value="TreeGrafter"/>
</dbReference>
<evidence type="ECO:0000256" key="3">
    <source>
        <dbReference type="RuleBase" id="RU361268"/>
    </source>
</evidence>
<evidence type="ECO:0000256" key="1">
    <source>
        <dbReference type="ARBA" id="ARBA00006941"/>
    </source>
</evidence>
<dbReference type="GeneID" id="37046923"/>
<dbReference type="Pfam" id="PF01214">
    <property type="entry name" value="CK_II_beta"/>
    <property type="match status" value="1"/>
</dbReference>
<gene>
    <name evidence="5" type="ORF">FA10DRAFT_301608</name>
</gene>
<dbReference type="Gene3D" id="2.20.25.20">
    <property type="match status" value="1"/>
</dbReference>
<dbReference type="FunFam" id="1.10.1820.10:FF:000003">
    <property type="entry name" value="Casein kinase II subunit beta"/>
    <property type="match status" value="1"/>
</dbReference>
<dbReference type="EMBL" id="KZ819636">
    <property type="protein sequence ID" value="PWN90344.1"/>
    <property type="molecule type" value="Genomic_DNA"/>
</dbReference>
<feature type="compositionally biased region" description="Polar residues" evidence="4">
    <location>
        <begin position="185"/>
        <end position="202"/>
    </location>
</feature>
<dbReference type="RefSeq" id="XP_025377542.1">
    <property type="nucleotide sequence ID" value="XM_025525007.1"/>
</dbReference>
<dbReference type="InParanoid" id="A0A316YNG0"/>
<feature type="compositionally biased region" description="Gly residues" evidence="4">
    <location>
        <begin position="208"/>
        <end position="222"/>
    </location>
</feature>
<dbReference type="SUPFAM" id="SSF57798">
    <property type="entry name" value="Casein kinase II beta subunit"/>
    <property type="match status" value="1"/>
</dbReference>
<dbReference type="InterPro" id="IPR000704">
    <property type="entry name" value="Casein_kinase_II_reg-sub"/>
</dbReference>
<dbReference type="GO" id="GO:0006359">
    <property type="term" value="P:regulation of transcription by RNA polymerase III"/>
    <property type="evidence" value="ECO:0007669"/>
    <property type="project" value="TreeGrafter"/>
</dbReference>
<sequence length="364" mass="38204">MMDDLSSNSSDYAANSWVTWFLSTKGNEYFCEVDEDYILDRFNLTGLNGEVQHYPQALDLVTDALEDDLDDEARDYIEAQARLLYGLVHARYIITTRGLAKMLEKYKRADFGRCPRVLCYQQALLPVGLSDQPFQKAVKLFCPRCEDIYSPKSSRHGTIDGAFFGSTFPHMLFMVYPHMLPSKSQTSQSPFLLSQGAGSSNRTSHDGGVPGGGVGGTGGPGGKFMQDGTGAGGQQGDGDSPTSSFSPLAAGPGGSAQQGGAGTGSGNGLIPGAGAGAGTAGGGGSGPAGAPGGSTANAALKVERYRPRIFGFPTHETAKLHRWQERQRDIQIERLERAEAGVVISAAPDAGVGPEARTGTGGLD</sequence>
<dbReference type="SMART" id="SM01085">
    <property type="entry name" value="CK_II_beta"/>
    <property type="match status" value="1"/>
</dbReference>
<dbReference type="FunCoup" id="A0A316YNG0">
    <property type="interactions" value="419"/>
</dbReference>
<accession>A0A316YNG0</accession>
<organism evidence="5 6">
    <name type="scientific">Acaromyces ingoldii</name>
    <dbReference type="NCBI Taxonomy" id="215250"/>
    <lineage>
        <taxon>Eukaryota</taxon>
        <taxon>Fungi</taxon>
        <taxon>Dikarya</taxon>
        <taxon>Basidiomycota</taxon>
        <taxon>Ustilaginomycotina</taxon>
        <taxon>Exobasidiomycetes</taxon>
        <taxon>Exobasidiales</taxon>
        <taxon>Cryptobasidiaceae</taxon>
        <taxon>Acaromyces</taxon>
    </lineage>
</organism>
<dbReference type="Gene3D" id="1.10.1820.10">
    <property type="entry name" value="protein kinase ck2 holoenzyme, chain C, domain 1"/>
    <property type="match status" value="1"/>
</dbReference>
<reference evidence="5 6" key="1">
    <citation type="journal article" date="2018" name="Mol. Biol. Evol.">
        <title>Broad Genomic Sampling Reveals a Smut Pathogenic Ancestry of the Fungal Clade Ustilaginomycotina.</title>
        <authorList>
            <person name="Kijpornyongpan T."/>
            <person name="Mondo S.J."/>
            <person name="Barry K."/>
            <person name="Sandor L."/>
            <person name="Lee J."/>
            <person name="Lipzen A."/>
            <person name="Pangilinan J."/>
            <person name="LaButti K."/>
            <person name="Hainaut M."/>
            <person name="Henrissat B."/>
            <person name="Grigoriev I.V."/>
            <person name="Spatafora J.W."/>
            <person name="Aime M.C."/>
        </authorList>
    </citation>
    <scope>NUCLEOTIDE SEQUENCE [LARGE SCALE GENOMIC DNA]</scope>
    <source>
        <strain evidence="5 6">MCA 4198</strain>
    </source>
</reference>
<evidence type="ECO:0000256" key="4">
    <source>
        <dbReference type="SAM" id="MobiDB-lite"/>
    </source>
</evidence>
<dbReference type="GO" id="GO:0019887">
    <property type="term" value="F:protein kinase regulator activity"/>
    <property type="evidence" value="ECO:0007669"/>
    <property type="project" value="InterPro"/>
</dbReference>
<dbReference type="PROSITE" id="PS01101">
    <property type="entry name" value="CK2_BETA"/>
    <property type="match status" value="1"/>
</dbReference>
<dbReference type="GO" id="GO:0005956">
    <property type="term" value="C:protein kinase CK2 complex"/>
    <property type="evidence" value="ECO:0007669"/>
    <property type="project" value="UniProtKB-UniRule"/>
</dbReference>
<dbReference type="PANTHER" id="PTHR11740">
    <property type="entry name" value="CASEIN KINASE II SUBUNIT BETA"/>
    <property type="match status" value="1"/>
</dbReference>
<proteinExistence type="inferred from homology"/>
<dbReference type="Proteomes" id="UP000245768">
    <property type="component" value="Unassembled WGS sequence"/>
</dbReference>
<feature type="region of interest" description="Disordered" evidence="4">
    <location>
        <begin position="185"/>
        <end position="268"/>
    </location>
</feature>
<name>A0A316YNG0_9BASI</name>
<feature type="compositionally biased region" description="Gly residues" evidence="4">
    <location>
        <begin position="251"/>
        <end position="268"/>
    </location>
</feature>